<dbReference type="PANTHER" id="PTHR33490:SF1">
    <property type="entry name" value="SLL1233 PROTEIN"/>
    <property type="match status" value="1"/>
</dbReference>
<gene>
    <name evidence="2" type="ORF">D3874_15100</name>
</gene>
<sequence>MVKQLTVQHTTRYTYAKPVTLGTHRLMMRPRDSHDLRLVDATLTLSPPGAVRWIHDVFGNSVALVDFADPTSELTIESVLEIDRYPYVPPRLDLDPDALTYPFIYSPDDRRDLGPLCENHYPDPKGRLAEWVNGFVMAKGTDTLALLADINGGIKDGFAYQTRIVEGTQTPIETLELGSGTCRDFALLMIESARLLGFGARFVSGYLYDPALDAGADEVVVQGAGATHAWVEVYLPGTGWVEYDPTNGLIGSEALIRVAVTRDAAQAVPIIGSFVGDTGDYLGMTVEVSVTSGSRQPARVPVLQPA</sequence>
<dbReference type="InterPro" id="IPR038765">
    <property type="entry name" value="Papain-like_cys_pep_sf"/>
</dbReference>
<dbReference type="Proteomes" id="UP000284605">
    <property type="component" value="Unassembled WGS sequence"/>
</dbReference>
<dbReference type="PANTHER" id="PTHR33490">
    <property type="entry name" value="BLR5614 PROTEIN-RELATED"/>
    <property type="match status" value="1"/>
</dbReference>
<dbReference type="SMART" id="SM00460">
    <property type="entry name" value="TGc"/>
    <property type="match status" value="1"/>
</dbReference>
<proteinExistence type="predicted"/>
<name>A0A418WDS2_9PROT</name>
<keyword evidence="3" id="KW-1185">Reference proteome</keyword>
<comment type="caution">
    <text evidence="2">The sequence shown here is derived from an EMBL/GenBank/DDBJ whole genome shotgun (WGS) entry which is preliminary data.</text>
</comment>
<dbReference type="OrthoDB" id="9804023at2"/>
<organism evidence="2 3">
    <name type="scientific">Oleomonas cavernae</name>
    <dbReference type="NCBI Taxonomy" id="2320859"/>
    <lineage>
        <taxon>Bacteria</taxon>
        <taxon>Pseudomonadati</taxon>
        <taxon>Pseudomonadota</taxon>
        <taxon>Alphaproteobacteria</taxon>
        <taxon>Acetobacterales</taxon>
        <taxon>Acetobacteraceae</taxon>
        <taxon>Oleomonas</taxon>
    </lineage>
</organism>
<evidence type="ECO:0000313" key="3">
    <source>
        <dbReference type="Proteomes" id="UP000284605"/>
    </source>
</evidence>
<reference evidence="2 3" key="1">
    <citation type="submission" date="2018-09" db="EMBL/GenBank/DDBJ databases">
        <authorList>
            <person name="Zhu H."/>
        </authorList>
    </citation>
    <scope>NUCLEOTIDE SEQUENCE [LARGE SCALE GENOMIC DNA]</scope>
    <source>
        <strain evidence="2 3">K1W22B-8</strain>
    </source>
</reference>
<dbReference type="RefSeq" id="WP_119778814.1">
    <property type="nucleotide sequence ID" value="NZ_QYUK01000011.1"/>
</dbReference>
<protein>
    <submittedName>
        <fullName evidence="2">Transglutaminase family protein</fullName>
    </submittedName>
</protein>
<dbReference type="Pfam" id="PF01841">
    <property type="entry name" value="Transglut_core"/>
    <property type="match status" value="1"/>
</dbReference>
<feature type="domain" description="Transglutaminase-like" evidence="1">
    <location>
        <begin position="174"/>
        <end position="247"/>
    </location>
</feature>
<dbReference type="InterPro" id="IPR002931">
    <property type="entry name" value="Transglutaminase-like"/>
</dbReference>
<dbReference type="InterPro" id="IPR013589">
    <property type="entry name" value="Bac_transglu_N"/>
</dbReference>
<dbReference type="EMBL" id="QYUK01000011">
    <property type="protein sequence ID" value="RJF88177.1"/>
    <property type="molecule type" value="Genomic_DNA"/>
</dbReference>
<dbReference type="AlphaFoldDB" id="A0A418WDS2"/>
<dbReference type="Pfam" id="PF08379">
    <property type="entry name" value="Bact_transglu_N"/>
    <property type="match status" value="1"/>
</dbReference>
<evidence type="ECO:0000259" key="1">
    <source>
        <dbReference type="SMART" id="SM00460"/>
    </source>
</evidence>
<evidence type="ECO:0000313" key="2">
    <source>
        <dbReference type="EMBL" id="RJF88177.1"/>
    </source>
</evidence>
<accession>A0A418WDS2</accession>
<dbReference type="SUPFAM" id="SSF54001">
    <property type="entry name" value="Cysteine proteinases"/>
    <property type="match status" value="1"/>
</dbReference>
<dbReference type="Gene3D" id="3.10.620.30">
    <property type="match status" value="1"/>
</dbReference>